<feature type="compositionally biased region" description="Acidic residues" evidence="3">
    <location>
        <begin position="187"/>
        <end position="202"/>
    </location>
</feature>
<dbReference type="VEuPathDB" id="FungiDB:H257_08023"/>
<dbReference type="EMBL" id="QUTC01010852">
    <property type="protein sequence ID" value="RHY39773.1"/>
    <property type="molecule type" value="Genomic_DNA"/>
</dbReference>
<comment type="subcellular location">
    <subcellularLocation>
        <location evidence="1">Nucleus</location>
    </subcellularLocation>
</comment>
<evidence type="ECO:0000313" key="8">
    <source>
        <dbReference type="Proteomes" id="UP000265427"/>
    </source>
</evidence>
<feature type="region of interest" description="Disordered" evidence="3">
    <location>
        <begin position="162"/>
        <end position="203"/>
    </location>
</feature>
<dbReference type="PANTHER" id="PTHR13129">
    <property type="entry name" value="VPRBP PROTEIN-RELATED"/>
    <property type="match status" value="1"/>
</dbReference>
<gene>
    <name evidence="7" type="ORF">DYB28_001682</name>
    <name evidence="6" type="ORF">DYB34_001319</name>
    <name evidence="4" type="ORF">DYB36_000337</name>
    <name evidence="5" type="ORF">DYB38_000826</name>
</gene>
<organism evidence="4 8">
    <name type="scientific">Aphanomyces astaci</name>
    <name type="common">Crayfish plague agent</name>
    <dbReference type="NCBI Taxonomy" id="112090"/>
    <lineage>
        <taxon>Eukaryota</taxon>
        <taxon>Sar</taxon>
        <taxon>Stramenopiles</taxon>
        <taxon>Oomycota</taxon>
        <taxon>Saprolegniomycetes</taxon>
        <taxon>Saprolegniales</taxon>
        <taxon>Verrucalvaceae</taxon>
        <taxon>Aphanomyces</taxon>
    </lineage>
</organism>
<evidence type="ECO:0000313" key="5">
    <source>
        <dbReference type="EMBL" id="RHY39773.1"/>
    </source>
</evidence>
<dbReference type="Proteomes" id="UP000265716">
    <property type="component" value="Unassembled WGS sequence"/>
</dbReference>
<accession>A0A397BKU4</accession>
<dbReference type="EMBL" id="QUTI01017541">
    <property type="protein sequence ID" value="RLO10665.1"/>
    <property type="molecule type" value="Genomic_DNA"/>
</dbReference>
<dbReference type="Proteomes" id="UP000275652">
    <property type="component" value="Unassembled WGS sequence"/>
</dbReference>
<dbReference type="EMBL" id="QUTB01005606">
    <property type="protein sequence ID" value="RHY54445.1"/>
    <property type="molecule type" value="Genomic_DNA"/>
</dbReference>
<dbReference type="InterPro" id="IPR033270">
    <property type="entry name" value="VPRBP/DCAF1"/>
</dbReference>
<dbReference type="Proteomes" id="UP000265427">
    <property type="component" value="Unassembled WGS sequence"/>
</dbReference>
<comment type="caution">
    <text evidence="4">The sequence shown here is derived from an EMBL/GenBank/DDBJ whole genome shotgun (WGS) entry which is preliminary data.</text>
</comment>
<dbReference type="Proteomes" id="UP000283543">
    <property type="component" value="Unassembled WGS sequence"/>
</dbReference>
<dbReference type="AlphaFoldDB" id="A0A397BKU4"/>
<dbReference type="GO" id="GO:0016567">
    <property type="term" value="P:protein ubiquitination"/>
    <property type="evidence" value="ECO:0007669"/>
    <property type="project" value="InterPro"/>
</dbReference>
<evidence type="ECO:0000313" key="4">
    <source>
        <dbReference type="EMBL" id="RHY18666.1"/>
    </source>
</evidence>
<proteinExistence type="predicted"/>
<evidence type="ECO:0000313" key="9">
    <source>
        <dbReference type="Proteomes" id="UP000265716"/>
    </source>
</evidence>
<evidence type="ECO:0000313" key="7">
    <source>
        <dbReference type="EMBL" id="RLO10665.1"/>
    </source>
</evidence>
<dbReference type="InterPro" id="IPR011047">
    <property type="entry name" value="Quinoprotein_ADH-like_sf"/>
</dbReference>
<sequence length="230" mass="25570">MLAQFEDPSRGGEGGNTYGDSSNCSFSPWDTTLLSDGLLWDVRSTKLVHKFDKLSNVGYGVFNPSGNEVIINSAVWDLRTFKLLRVVPALESSRIQFCHTRPLMYVYSPFEPVAAKETSKKLAKNRTWLRVLDTRDYKDVSTVDIERPIYDVALNAQETALGDEEEFGGSESELGGSDEFITTGSSEDGEYSEDDFDEDFEEGDGHLNVQWANLYDDEGDEDAEGGDDGV</sequence>
<reference evidence="8 9" key="2">
    <citation type="submission" date="2018-08" db="EMBL/GenBank/DDBJ databases">
        <title>Aphanomyces genome sequencing and annotation.</title>
        <authorList>
            <person name="Minardi D."/>
            <person name="Oidtmann B."/>
            <person name="Van Der Giezen M."/>
            <person name="Studholme D.J."/>
        </authorList>
    </citation>
    <scope>NUCLEOTIDE SEQUENCE [LARGE SCALE GENOMIC DNA]</scope>
    <source>
        <strain evidence="4 8">Kv</strain>
        <strain evidence="5 9">SA</strain>
        <strain evidence="6 11">Si</strain>
    </source>
</reference>
<reference evidence="7 10" key="1">
    <citation type="journal article" date="2018" name="J. Invertebr. Pathol.">
        <title>New genotyping method for the causative agent of crayfish plague (Aphanomyces astaci) based on whole genome data.</title>
        <authorList>
            <person name="Minardi D."/>
            <person name="Studholme D.J."/>
            <person name="van der Giezen M."/>
            <person name="Pretto T."/>
            <person name="Oidtmann B."/>
        </authorList>
    </citation>
    <scope>NUCLEOTIDE SEQUENCE [LARGE SCALE GENOMIC DNA]</scope>
    <source>
        <strain evidence="7 10">KB13</strain>
    </source>
</reference>
<evidence type="ECO:0000256" key="3">
    <source>
        <dbReference type="SAM" id="MobiDB-lite"/>
    </source>
</evidence>
<evidence type="ECO:0000256" key="2">
    <source>
        <dbReference type="ARBA" id="ARBA00023242"/>
    </source>
</evidence>
<dbReference type="EMBL" id="QUSZ01003382">
    <property type="protein sequence ID" value="RHY18666.1"/>
    <property type="molecule type" value="Genomic_DNA"/>
</dbReference>
<evidence type="ECO:0000313" key="6">
    <source>
        <dbReference type="EMBL" id="RHY54445.1"/>
    </source>
</evidence>
<evidence type="ECO:0000313" key="10">
    <source>
        <dbReference type="Proteomes" id="UP000275652"/>
    </source>
</evidence>
<protein>
    <submittedName>
        <fullName evidence="4">Uncharacterized protein</fullName>
    </submittedName>
</protein>
<evidence type="ECO:0000313" key="11">
    <source>
        <dbReference type="Proteomes" id="UP000283543"/>
    </source>
</evidence>
<feature type="compositionally biased region" description="Low complexity" evidence="3">
    <location>
        <begin position="169"/>
        <end position="186"/>
    </location>
</feature>
<keyword evidence="2" id="KW-0539">Nucleus</keyword>
<dbReference type="GO" id="GO:0080008">
    <property type="term" value="C:Cul4-RING E3 ubiquitin ligase complex"/>
    <property type="evidence" value="ECO:0007669"/>
    <property type="project" value="TreeGrafter"/>
</dbReference>
<name>A0A397BKU4_APHAT</name>
<dbReference type="InterPro" id="IPR015943">
    <property type="entry name" value="WD40/YVTN_repeat-like_dom_sf"/>
</dbReference>
<dbReference type="Gene3D" id="2.130.10.10">
    <property type="entry name" value="YVTN repeat-like/Quinoprotein amine dehydrogenase"/>
    <property type="match status" value="1"/>
</dbReference>
<dbReference type="SUPFAM" id="SSF50998">
    <property type="entry name" value="Quinoprotein alcohol dehydrogenase-like"/>
    <property type="match status" value="1"/>
</dbReference>
<evidence type="ECO:0000256" key="1">
    <source>
        <dbReference type="ARBA" id="ARBA00004123"/>
    </source>
</evidence>
<dbReference type="GO" id="GO:0005634">
    <property type="term" value="C:nucleus"/>
    <property type="evidence" value="ECO:0007669"/>
    <property type="project" value="UniProtKB-SubCell"/>
</dbReference>
<dbReference type="PANTHER" id="PTHR13129:SF4">
    <property type="entry name" value="DDB1- AND CUL4-ASSOCIATED FACTOR 1"/>
    <property type="match status" value="1"/>
</dbReference>